<dbReference type="HAMAP" id="MF_01337_B">
    <property type="entry name" value="Ribosomal_uL18_B"/>
    <property type="match status" value="1"/>
</dbReference>
<evidence type="ECO:0000256" key="6">
    <source>
        <dbReference type="ARBA" id="ARBA00035197"/>
    </source>
</evidence>
<evidence type="ECO:0000256" key="1">
    <source>
        <dbReference type="ARBA" id="ARBA00007116"/>
    </source>
</evidence>
<dbReference type="GO" id="GO:0008097">
    <property type="term" value="F:5S rRNA binding"/>
    <property type="evidence" value="ECO:0007669"/>
    <property type="project" value="TreeGrafter"/>
</dbReference>
<evidence type="ECO:0000313" key="10">
    <source>
        <dbReference type="Proteomes" id="UP000281261"/>
    </source>
</evidence>
<comment type="similarity">
    <text evidence="1 7">Belongs to the universal ribosomal protein uL18 family.</text>
</comment>
<dbReference type="GO" id="GO:0006412">
    <property type="term" value="P:translation"/>
    <property type="evidence" value="ECO:0007669"/>
    <property type="project" value="UniProtKB-UniRule"/>
</dbReference>
<feature type="compositionally biased region" description="Basic residues" evidence="8">
    <location>
        <begin position="7"/>
        <end position="20"/>
    </location>
</feature>
<feature type="region of interest" description="Disordered" evidence="8">
    <location>
        <begin position="1"/>
        <end position="20"/>
    </location>
</feature>
<dbReference type="EMBL" id="QMNG01000001">
    <property type="protein sequence ID" value="RLC37909.1"/>
    <property type="molecule type" value="Genomic_DNA"/>
</dbReference>
<dbReference type="SUPFAM" id="SSF53137">
    <property type="entry name" value="Translational machinery components"/>
    <property type="match status" value="1"/>
</dbReference>
<comment type="caution">
    <text evidence="9">The sequence shown here is derived from an EMBL/GenBank/DDBJ whole genome shotgun (WGS) entry which is preliminary data.</text>
</comment>
<evidence type="ECO:0000313" key="9">
    <source>
        <dbReference type="EMBL" id="RLC37909.1"/>
    </source>
</evidence>
<evidence type="ECO:0000256" key="8">
    <source>
        <dbReference type="SAM" id="MobiDB-lite"/>
    </source>
</evidence>
<dbReference type="GO" id="GO:0003735">
    <property type="term" value="F:structural constituent of ribosome"/>
    <property type="evidence" value="ECO:0007669"/>
    <property type="project" value="InterPro"/>
</dbReference>
<comment type="subunit">
    <text evidence="7">Part of the 50S ribosomal subunit; part of the 5S rRNA/L5/L18/L25 subcomplex. Contacts the 5S and 23S rRNAs.</text>
</comment>
<dbReference type="Gene3D" id="3.30.420.100">
    <property type="match status" value="1"/>
</dbReference>
<keyword evidence="4 7" id="KW-0689">Ribosomal protein</keyword>
<dbReference type="InterPro" id="IPR005484">
    <property type="entry name" value="Ribosomal_uL18_bac/plant/anim"/>
</dbReference>
<keyword evidence="3 7" id="KW-0694">RNA-binding</keyword>
<comment type="function">
    <text evidence="7">This is one of the proteins that bind and probably mediate the attachment of the 5S RNA into the large ribosomal subunit, where it forms part of the central protuberance.</text>
</comment>
<dbReference type="InterPro" id="IPR004389">
    <property type="entry name" value="Ribosomal_uL18_bac-type"/>
</dbReference>
<reference evidence="9 10" key="1">
    <citation type="submission" date="2018-06" db="EMBL/GenBank/DDBJ databases">
        <title>Extensive metabolic versatility and redundancy in microbially diverse, dynamic hydrothermal sediments.</title>
        <authorList>
            <person name="Dombrowski N."/>
            <person name="Teske A."/>
            <person name="Baker B.J."/>
        </authorList>
    </citation>
    <scope>NUCLEOTIDE SEQUENCE [LARGE SCALE GENOMIC DNA]</scope>
    <source>
        <strain evidence="9">B79_G16</strain>
    </source>
</reference>
<evidence type="ECO:0000256" key="4">
    <source>
        <dbReference type="ARBA" id="ARBA00022980"/>
    </source>
</evidence>
<keyword evidence="5 7" id="KW-0687">Ribonucleoprotein</keyword>
<keyword evidence="2 7" id="KW-0699">rRNA-binding</keyword>
<sequence>MNEIKHTISRRRARAAKTKARSLLSRTRPRLIVHRSNRHIYAQLVGGDGKILAVADSSKLKGSDPIEVSQQVGRAVAKLALEKKISEVVFDRKHYKYHGRVKAIAEGARAEGLRF</sequence>
<evidence type="ECO:0000256" key="7">
    <source>
        <dbReference type="HAMAP-Rule" id="MF_01337"/>
    </source>
</evidence>
<gene>
    <name evidence="7 9" type="primary">rplR</name>
    <name evidence="9" type="ORF">DRH29_00655</name>
</gene>
<dbReference type="InterPro" id="IPR057268">
    <property type="entry name" value="Ribosomal_L18"/>
</dbReference>
<name>A0A420ZDY3_UNCK3</name>
<evidence type="ECO:0000256" key="2">
    <source>
        <dbReference type="ARBA" id="ARBA00022730"/>
    </source>
</evidence>
<dbReference type="Pfam" id="PF00861">
    <property type="entry name" value="Ribosomal_L18p"/>
    <property type="match status" value="1"/>
</dbReference>
<dbReference type="NCBIfam" id="TIGR00060">
    <property type="entry name" value="L18_bact"/>
    <property type="match status" value="1"/>
</dbReference>
<dbReference type="GO" id="GO:0005840">
    <property type="term" value="C:ribosome"/>
    <property type="evidence" value="ECO:0007669"/>
    <property type="project" value="UniProtKB-KW"/>
</dbReference>
<protein>
    <recommendedName>
        <fullName evidence="6 7">Large ribosomal subunit protein uL18</fullName>
    </recommendedName>
</protein>
<dbReference type="GO" id="GO:1990904">
    <property type="term" value="C:ribonucleoprotein complex"/>
    <property type="evidence" value="ECO:0007669"/>
    <property type="project" value="UniProtKB-KW"/>
</dbReference>
<dbReference type="CDD" id="cd00432">
    <property type="entry name" value="Ribosomal_L18_L5e"/>
    <property type="match status" value="1"/>
</dbReference>
<evidence type="ECO:0000256" key="5">
    <source>
        <dbReference type="ARBA" id="ARBA00023274"/>
    </source>
</evidence>
<dbReference type="GO" id="GO:0005737">
    <property type="term" value="C:cytoplasm"/>
    <property type="evidence" value="ECO:0007669"/>
    <property type="project" value="UniProtKB-ARBA"/>
</dbReference>
<evidence type="ECO:0000256" key="3">
    <source>
        <dbReference type="ARBA" id="ARBA00022884"/>
    </source>
</evidence>
<organism evidence="9 10">
    <name type="scientific">candidate division Kazan bacterium</name>
    <dbReference type="NCBI Taxonomy" id="2202143"/>
    <lineage>
        <taxon>Bacteria</taxon>
        <taxon>Bacteria division Kazan-3B-28</taxon>
    </lineage>
</organism>
<dbReference type="Proteomes" id="UP000281261">
    <property type="component" value="Unassembled WGS sequence"/>
</dbReference>
<dbReference type="PANTHER" id="PTHR12899:SF3">
    <property type="entry name" value="LARGE RIBOSOMAL SUBUNIT PROTEIN UL18M"/>
    <property type="match status" value="1"/>
</dbReference>
<dbReference type="AlphaFoldDB" id="A0A420ZDY3"/>
<dbReference type="PANTHER" id="PTHR12899">
    <property type="entry name" value="39S RIBOSOMAL PROTEIN L18, MITOCHONDRIAL"/>
    <property type="match status" value="1"/>
</dbReference>
<accession>A0A420ZDY3</accession>
<proteinExistence type="inferred from homology"/>